<keyword evidence="2" id="KW-1185">Reference proteome</keyword>
<dbReference type="AlphaFoldDB" id="A0ABD0J1E8"/>
<evidence type="ECO:0000313" key="1">
    <source>
        <dbReference type="EMBL" id="KAK7446245.1"/>
    </source>
</evidence>
<comment type="caution">
    <text evidence="1">The sequence shown here is derived from an EMBL/GenBank/DDBJ whole genome shotgun (WGS) entry which is preliminary data.</text>
</comment>
<sequence>MLSFSAAYVELCQTHIIIDIYARRDCVGEKVQRSSGHFPQPQVFNTSTLSIHFVNDVTSSTCFHFELLFSFHRLGEVPEQLPDGKWNCAVKYLGEFEYHLPSGRDFDCAPIPQNIFKDLVMFDITNLSDCFLSHRRVSIWAHEGHIVLNESSSSSDIAARKWLCVIEVNVVEDKVVLFDIVVNDCSGALIWSLVDPRYNLSLLGAKMSRPWYTLPPCGGQVQSSTFSRGNRVQLYLWLFPANTSRHFHFHFKAALPRPELEVIYHPSLQSGYVQTPGWDGVVSYPTEMKSCVTVRIPNRHVVMLSKVSVTSGQSTGDYYSLKFSRRENTDADICYSDISVRTIHDKAFVSTGFEPFFVSVTSLAVSFHSDPVPNKFSYPFETGFRILFSFHNFSSLPQRLSRTQWNCSVPYYSDFQQHFRCSLAVNCAGGEDEWFCPESFDACGLKQFSHLPRCYKLVGEEGCQSQGQPAIMNSIEEWNLLHPFSILHPLHETGTAIAPRQVYIGLSAANGLPAM</sequence>
<dbReference type="Proteomes" id="UP001519460">
    <property type="component" value="Unassembled WGS sequence"/>
</dbReference>
<protein>
    <recommendedName>
        <fullName evidence="3">CUB domain-containing protein</fullName>
    </recommendedName>
</protein>
<proteinExistence type="predicted"/>
<name>A0ABD0J1E8_9CAEN</name>
<evidence type="ECO:0008006" key="3">
    <source>
        <dbReference type="Google" id="ProtNLM"/>
    </source>
</evidence>
<organism evidence="1 2">
    <name type="scientific">Batillaria attramentaria</name>
    <dbReference type="NCBI Taxonomy" id="370345"/>
    <lineage>
        <taxon>Eukaryota</taxon>
        <taxon>Metazoa</taxon>
        <taxon>Spiralia</taxon>
        <taxon>Lophotrochozoa</taxon>
        <taxon>Mollusca</taxon>
        <taxon>Gastropoda</taxon>
        <taxon>Caenogastropoda</taxon>
        <taxon>Sorbeoconcha</taxon>
        <taxon>Cerithioidea</taxon>
        <taxon>Batillariidae</taxon>
        <taxon>Batillaria</taxon>
    </lineage>
</organism>
<reference evidence="1 2" key="1">
    <citation type="journal article" date="2023" name="Sci. Data">
        <title>Genome assembly of the Korean intertidal mud-creeper Batillaria attramentaria.</title>
        <authorList>
            <person name="Patra A.K."/>
            <person name="Ho P.T."/>
            <person name="Jun S."/>
            <person name="Lee S.J."/>
            <person name="Kim Y."/>
            <person name="Won Y.J."/>
        </authorList>
    </citation>
    <scope>NUCLEOTIDE SEQUENCE [LARGE SCALE GENOMIC DNA]</scope>
    <source>
        <strain evidence="1">Wonlab-2016</strain>
    </source>
</reference>
<dbReference type="EMBL" id="JACVVK020000785">
    <property type="protein sequence ID" value="KAK7446245.1"/>
    <property type="molecule type" value="Genomic_DNA"/>
</dbReference>
<evidence type="ECO:0000313" key="2">
    <source>
        <dbReference type="Proteomes" id="UP001519460"/>
    </source>
</evidence>
<accession>A0ABD0J1E8</accession>
<gene>
    <name evidence="1" type="ORF">BaRGS_00040287</name>
</gene>